<accession>A0ABQ9JPS3</accession>
<evidence type="ECO:0000256" key="1">
    <source>
        <dbReference type="SAM" id="MobiDB-lite"/>
    </source>
</evidence>
<evidence type="ECO:0000313" key="2">
    <source>
        <dbReference type="EMBL" id="KAJ8980206.1"/>
    </source>
</evidence>
<organism evidence="2 3">
    <name type="scientific">Molorchus minor</name>
    <dbReference type="NCBI Taxonomy" id="1323400"/>
    <lineage>
        <taxon>Eukaryota</taxon>
        <taxon>Metazoa</taxon>
        <taxon>Ecdysozoa</taxon>
        <taxon>Arthropoda</taxon>
        <taxon>Hexapoda</taxon>
        <taxon>Insecta</taxon>
        <taxon>Pterygota</taxon>
        <taxon>Neoptera</taxon>
        <taxon>Endopterygota</taxon>
        <taxon>Coleoptera</taxon>
        <taxon>Polyphaga</taxon>
        <taxon>Cucujiformia</taxon>
        <taxon>Chrysomeloidea</taxon>
        <taxon>Cerambycidae</taxon>
        <taxon>Lamiinae</taxon>
        <taxon>Monochamini</taxon>
        <taxon>Molorchus</taxon>
    </lineage>
</organism>
<name>A0ABQ9JPS3_9CUCU</name>
<keyword evidence="3" id="KW-1185">Reference proteome</keyword>
<reference evidence="2" key="1">
    <citation type="journal article" date="2023" name="Insect Mol. Biol.">
        <title>Genome sequencing provides insights into the evolution of gene families encoding plant cell wall-degrading enzymes in longhorned beetles.</title>
        <authorList>
            <person name="Shin N.R."/>
            <person name="Okamura Y."/>
            <person name="Kirsch R."/>
            <person name="Pauchet Y."/>
        </authorList>
    </citation>
    <scope>NUCLEOTIDE SEQUENCE</scope>
    <source>
        <strain evidence="2">MMC_N1</strain>
    </source>
</reference>
<comment type="caution">
    <text evidence="2">The sequence shown here is derived from an EMBL/GenBank/DDBJ whole genome shotgun (WGS) entry which is preliminary data.</text>
</comment>
<evidence type="ECO:0000313" key="3">
    <source>
        <dbReference type="Proteomes" id="UP001162164"/>
    </source>
</evidence>
<gene>
    <name evidence="2" type="ORF">NQ317_002219</name>
</gene>
<protein>
    <submittedName>
        <fullName evidence="2">Uncharacterized protein</fullName>
    </submittedName>
</protein>
<dbReference type="EMBL" id="JAPWTJ010000275">
    <property type="protein sequence ID" value="KAJ8980206.1"/>
    <property type="molecule type" value="Genomic_DNA"/>
</dbReference>
<sequence length="476" mass="55087">MSLALSLQYFDSRKKKLHLGGSLLPEVKLHDIEQWIDRVNTENRFKPDFTIYSELSTIYGDEVGMSFKPEGTGCAVNSTFVESDCVYFDALFGNDKRYMKLGNVPVMVTNKDNARNKEKSSSDIVIDESFTLMNLSPNQKVYFDGLFENDKRYLNIDNVPGMVTNGDNGRNKEKSSRDIVIDESFADLNENSDKLDFKSKENIEVQESGDTGNIFYTPKKPITENFNSKDNNFQTDIVNNDLASMLDNLYGNSWREKEEHVLPKTEPRRLLPKPNIYHPKTERKGWLLLLFAMASWERLKFILETHLLYSPEKTQKTRNITNSRTGETKNLYPGIYDSGIENPSREDLYKPKFSLLYKNPYLGTETTKSNNLLENLHKARLQMHLESPWSQQLNHLCDSDTQSEDSFKRSSPRKKLDFDSNDDEVDICNDENKISKYFKHKSELANSENNLDKYTSDDESSFLGDTLEERIRKKNE</sequence>
<proteinExistence type="predicted"/>
<feature type="region of interest" description="Disordered" evidence="1">
    <location>
        <begin position="400"/>
        <end position="423"/>
    </location>
</feature>
<dbReference type="Proteomes" id="UP001162164">
    <property type="component" value="Unassembled WGS sequence"/>
</dbReference>